<evidence type="ECO:0000256" key="3">
    <source>
        <dbReference type="ARBA" id="ARBA00022912"/>
    </source>
</evidence>
<keyword evidence="7" id="KW-1185">Reference proteome</keyword>
<evidence type="ECO:0000313" key="6">
    <source>
        <dbReference type="EMBL" id="EFA83945.1"/>
    </source>
</evidence>
<dbReference type="RefSeq" id="XP_020436062.1">
    <property type="nucleotide sequence ID" value="XM_020573990.1"/>
</dbReference>
<accession>D3B3P7</accession>
<dbReference type="FunCoup" id="D3B3P7">
    <property type="interactions" value="24"/>
</dbReference>
<dbReference type="Proteomes" id="UP000001396">
    <property type="component" value="Unassembled WGS sequence"/>
</dbReference>
<proteinExistence type="inferred from homology"/>
<comment type="similarity">
    <text evidence="1">Belongs to the low molecular weight phosphotyrosine protein phosphatase family.</text>
</comment>
<dbReference type="InterPro" id="IPR050438">
    <property type="entry name" value="LMW_PTPase"/>
</dbReference>
<comment type="caution">
    <text evidence="6">The sequence shown here is derived from an EMBL/GenBank/DDBJ whole genome shotgun (WGS) entry which is preliminary data.</text>
</comment>
<dbReference type="PRINTS" id="PR00719">
    <property type="entry name" value="LMWPTPASE"/>
</dbReference>
<dbReference type="Gene3D" id="3.40.50.2300">
    <property type="match status" value="1"/>
</dbReference>
<dbReference type="AlphaFoldDB" id="D3B3P7"/>
<dbReference type="EMBL" id="ADBJ01000010">
    <property type="protein sequence ID" value="EFA83945.1"/>
    <property type="molecule type" value="Genomic_DNA"/>
</dbReference>
<evidence type="ECO:0000256" key="2">
    <source>
        <dbReference type="ARBA" id="ARBA00022801"/>
    </source>
</evidence>
<dbReference type="STRING" id="670386.D3B3P7"/>
<evidence type="ECO:0000259" key="5">
    <source>
        <dbReference type="SMART" id="SM00226"/>
    </source>
</evidence>
<dbReference type="CDD" id="cd16343">
    <property type="entry name" value="LMWPTP"/>
    <property type="match status" value="1"/>
</dbReference>
<evidence type="ECO:0000313" key="7">
    <source>
        <dbReference type="Proteomes" id="UP000001396"/>
    </source>
</evidence>
<keyword evidence="2" id="KW-0378">Hydrolase</keyword>
<dbReference type="PANTHER" id="PTHR11717">
    <property type="entry name" value="LOW MOLECULAR WEIGHT PROTEIN TYROSINE PHOSPHATASE"/>
    <property type="match status" value="1"/>
</dbReference>
<dbReference type="OMA" id="VCHGNIC"/>
<dbReference type="InParanoid" id="D3B3P7"/>
<feature type="active site" description="Nucleophile" evidence="4">
    <location>
        <position position="14"/>
    </location>
</feature>
<feature type="active site" description="Proton donor" evidence="4">
    <location>
        <position position="152"/>
    </location>
</feature>
<protein>
    <submittedName>
        <fullName evidence="6">Acid phosphatase 1</fullName>
    </submittedName>
</protein>
<dbReference type="GeneID" id="31358538"/>
<evidence type="ECO:0000256" key="1">
    <source>
        <dbReference type="ARBA" id="ARBA00011063"/>
    </source>
</evidence>
<feature type="domain" description="Phosphotyrosine protein phosphatase I" evidence="5">
    <location>
        <begin position="8"/>
        <end position="178"/>
    </location>
</feature>
<dbReference type="SUPFAM" id="SSF52788">
    <property type="entry name" value="Phosphotyrosine protein phosphatases I"/>
    <property type="match status" value="1"/>
</dbReference>
<sequence length="183" mass="20698">MSGESPKKSALFVCLGNICRSPMAEIIFRGLVADMGLLDEWVIDSAGTSSYHIGDTPDDRSVETCALSLESTISPKAHAHFKSIPLHRARQLVVEDFQRFDYIFGMDGENLRNIKKLAEHAQRNNKSSSSCRSTIKRIGEYHHDPKFLNVEDPYYGDMNGFKVNYQQLLVSCKSFLAEVYKEK</sequence>
<dbReference type="PANTHER" id="PTHR11717:SF7">
    <property type="entry name" value="LOW MOLECULAR WEIGHT PHOSPHOTYROSINE PROTEIN PHOSPHATASE"/>
    <property type="match status" value="1"/>
</dbReference>
<keyword evidence="3" id="KW-0904">Protein phosphatase</keyword>
<dbReference type="InterPro" id="IPR023485">
    <property type="entry name" value="Ptyr_pPase"/>
</dbReference>
<name>D3B3P7_HETP5</name>
<dbReference type="InterPro" id="IPR017867">
    <property type="entry name" value="Tyr_phospatase_low_mol_wt"/>
</dbReference>
<feature type="active site" evidence="4">
    <location>
        <position position="20"/>
    </location>
</feature>
<dbReference type="GO" id="GO:0004725">
    <property type="term" value="F:protein tyrosine phosphatase activity"/>
    <property type="evidence" value="ECO:0007669"/>
    <property type="project" value="InterPro"/>
</dbReference>
<organism evidence="6 7">
    <name type="scientific">Heterostelium pallidum (strain ATCC 26659 / Pp 5 / PN500)</name>
    <name type="common">Cellular slime mold</name>
    <name type="synonym">Polysphondylium pallidum</name>
    <dbReference type="NCBI Taxonomy" id="670386"/>
    <lineage>
        <taxon>Eukaryota</taxon>
        <taxon>Amoebozoa</taxon>
        <taxon>Evosea</taxon>
        <taxon>Eumycetozoa</taxon>
        <taxon>Dictyostelia</taxon>
        <taxon>Acytosteliales</taxon>
        <taxon>Acytosteliaceae</taxon>
        <taxon>Heterostelium</taxon>
    </lineage>
</organism>
<dbReference type="SMART" id="SM00226">
    <property type="entry name" value="LMWPc"/>
    <property type="match status" value="1"/>
</dbReference>
<gene>
    <name evidence="6" type="primary">acp1</name>
    <name evidence="6" type="ORF">PPL_03015</name>
</gene>
<evidence type="ECO:0000256" key="4">
    <source>
        <dbReference type="PIRSR" id="PIRSR617867-1"/>
    </source>
</evidence>
<dbReference type="Pfam" id="PF01451">
    <property type="entry name" value="LMWPc"/>
    <property type="match status" value="1"/>
</dbReference>
<reference evidence="6 7" key="1">
    <citation type="journal article" date="2011" name="Genome Res.">
        <title>Phylogeny-wide analysis of social amoeba genomes highlights ancient origins for complex intercellular communication.</title>
        <authorList>
            <person name="Heidel A.J."/>
            <person name="Lawal H.M."/>
            <person name="Felder M."/>
            <person name="Schilde C."/>
            <person name="Helps N.R."/>
            <person name="Tunggal B."/>
            <person name="Rivero F."/>
            <person name="John U."/>
            <person name="Schleicher M."/>
            <person name="Eichinger L."/>
            <person name="Platzer M."/>
            <person name="Noegel A.A."/>
            <person name="Schaap P."/>
            <person name="Gloeckner G."/>
        </authorList>
    </citation>
    <scope>NUCLEOTIDE SEQUENCE [LARGE SCALE GENOMIC DNA]</scope>
    <source>
        <strain evidence="7">ATCC 26659 / Pp 5 / PN500</strain>
    </source>
</reference>
<dbReference type="InterPro" id="IPR036196">
    <property type="entry name" value="Ptyr_pPase_sf"/>
</dbReference>